<keyword evidence="2" id="KW-0472">Membrane</keyword>
<dbReference type="Proteomes" id="UP000799757">
    <property type="component" value="Unassembled WGS sequence"/>
</dbReference>
<evidence type="ECO:0000313" key="4">
    <source>
        <dbReference type="Proteomes" id="UP000799757"/>
    </source>
</evidence>
<feature type="region of interest" description="Disordered" evidence="1">
    <location>
        <begin position="1"/>
        <end position="23"/>
    </location>
</feature>
<organism evidence="3 4">
    <name type="scientific">Melanomma pulvis-pyrius CBS 109.77</name>
    <dbReference type="NCBI Taxonomy" id="1314802"/>
    <lineage>
        <taxon>Eukaryota</taxon>
        <taxon>Fungi</taxon>
        <taxon>Dikarya</taxon>
        <taxon>Ascomycota</taxon>
        <taxon>Pezizomycotina</taxon>
        <taxon>Dothideomycetes</taxon>
        <taxon>Pleosporomycetidae</taxon>
        <taxon>Pleosporales</taxon>
        <taxon>Melanommataceae</taxon>
        <taxon>Melanomma</taxon>
    </lineage>
</organism>
<dbReference type="OrthoDB" id="3793754at2759"/>
<feature type="compositionally biased region" description="Polar residues" evidence="1">
    <location>
        <begin position="1"/>
        <end position="22"/>
    </location>
</feature>
<feature type="transmembrane region" description="Helical" evidence="2">
    <location>
        <begin position="72"/>
        <end position="92"/>
    </location>
</feature>
<gene>
    <name evidence="3" type="ORF">K505DRAFT_355421</name>
</gene>
<evidence type="ECO:0000256" key="1">
    <source>
        <dbReference type="SAM" id="MobiDB-lite"/>
    </source>
</evidence>
<name>A0A6A6XWF9_9PLEO</name>
<proteinExistence type="predicted"/>
<reference evidence="3" key="1">
    <citation type="journal article" date="2020" name="Stud. Mycol.">
        <title>101 Dothideomycetes genomes: a test case for predicting lifestyles and emergence of pathogens.</title>
        <authorList>
            <person name="Haridas S."/>
            <person name="Albert R."/>
            <person name="Binder M."/>
            <person name="Bloem J."/>
            <person name="Labutti K."/>
            <person name="Salamov A."/>
            <person name="Andreopoulos B."/>
            <person name="Baker S."/>
            <person name="Barry K."/>
            <person name="Bills G."/>
            <person name="Bluhm B."/>
            <person name="Cannon C."/>
            <person name="Castanera R."/>
            <person name="Culley D."/>
            <person name="Daum C."/>
            <person name="Ezra D."/>
            <person name="Gonzalez J."/>
            <person name="Henrissat B."/>
            <person name="Kuo A."/>
            <person name="Liang C."/>
            <person name="Lipzen A."/>
            <person name="Lutzoni F."/>
            <person name="Magnuson J."/>
            <person name="Mondo S."/>
            <person name="Nolan M."/>
            <person name="Ohm R."/>
            <person name="Pangilinan J."/>
            <person name="Park H.-J."/>
            <person name="Ramirez L."/>
            <person name="Alfaro M."/>
            <person name="Sun H."/>
            <person name="Tritt A."/>
            <person name="Yoshinaga Y."/>
            <person name="Zwiers L.-H."/>
            <person name="Turgeon B."/>
            <person name="Goodwin S."/>
            <person name="Spatafora J."/>
            <person name="Crous P."/>
            <person name="Grigoriev I."/>
        </authorList>
    </citation>
    <scope>NUCLEOTIDE SEQUENCE</scope>
    <source>
        <strain evidence="3">CBS 109.77</strain>
    </source>
</reference>
<feature type="transmembrane region" description="Helical" evidence="2">
    <location>
        <begin position="33"/>
        <end position="52"/>
    </location>
</feature>
<sequence length="128" mass="13974">MVSETHNTAPSDCATASSQLQYSHPREPPYPHLLAYAYAYAYAYAHFLGLTLPTSNNASMGMDLKTKAAIGIGVPLGIILVLLIAGLVYANIQKKKTRGEVRDLDLEEFKANAPPPKVIKWNPNNYNG</sequence>
<evidence type="ECO:0000313" key="3">
    <source>
        <dbReference type="EMBL" id="KAF2800709.1"/>
    </source>
</evidence>
<keyword evidence="2" id="KW-0812">Transmembrane</keyword>
<keyword evidence="2" id="KW-1133">Transmembrane helix</keyword>
<accession>A0A6A6XWF9</accession>
<evidence type="ECO:0008006" key="5">
    <source>
        <dbReference type="Google" id="ProtNLM"/>
    </source>
</evidence>
<dbReference type="EMBL" id="MU001743">
    <property type="protein sequence ID" value="KAF2800709.1"/>
    <property type="molecule type" value="Genomic_DNA"/>
</dbReference>
<protein>
    <recommendedName>
        <fullName evidence="5">Mid2 domain-containing protein</fullName>
    </recommendedName>
</protein>
<keyword evidence="4" id="KW-1185">Reference proteome</keyword>
<evidence type="ECO:0000256" key="2">
    <source>
        <dbReference type="SAM" id="Phobius"/>
    </source>
</evidence>
<dbReference type="AlphaFoldDB" id="A0A6A6XWF9"/>